<evidence type="ECO:0000256" key="6">
    <source>
        <dbReference type="SAM" id="MobiDB-lite"/>
    </source>
</evidence>
<evidence type="ECO:0000256" key="4">
    <source>
        <dbReference type="ARBA" id="ARBA00023136"/>
    </source>
</evidence>
<evidence type="ECO:0000259" key="8">
    <source>
        <dbReference type="Pfam" id="PF20684"/>
    </source>
</evidence>
<evidence type="ECO:0000313" key="9">
    <source>
        <dbReference type="EMBL" id="KAG7294166.1"/>
    </source>
</evidence>
<evidence type="ECO:0000256" key="1">
    <source>
        <dbReference type="ARBA" id="ARBA00004141"/>
    </source>
</evidence>
<gene>
    <name evidence="9" type="ORF">NEMBOFW57_004235</name>
</gene>
<organism evidence="9 10">
    <name type="scientific">Staphylotrichum longicolle</name>
    <dbReference type="NCBI Taxonomy" id="669026"/>
    <lineage>
        <taxon>Eukaryota</taxon>
        <taxon>Fungi</taxon>
        <taxon>Dikarya</taxon>
        <taxon>Ascomycota</taxon>
        <taxon>Pezizomycotina</taxon>
        <taxon>Sordariomycetes</taxon>
        <taxon>Sordariomycetidae</taxon>
        <taxon>Sordariales</taxon>
        <taxon>Chaetomiaceae</taxon>
        <taxon>Staphylotrichum</taxon>
    </lineage>
</organism>
<feature type="transmembrane region" description="Helical" evidence="7">
    <location>
        <begin position="96"/>
        <end position="116"/>
    </location>
</feature>
<name>A0AAD4I3Z3_9PEZI</name>
<feature type="domain" description="Rhodopsin" evidence="8">
    <location>
        <begin position="43"/>
        <end position="283"/>
    </location>
</feature>
<feature type="transmembrane region" description="Helical" evidence="7">
    <location>
        <begin position="136"/>
        <end position="157"/>
    </location>
</feature>
<keyword evidence="2 7" id="KW-0812">Transmembrane</keyword>
<dbReference type="Pfam" id="PF20684">
    <property type="entry name" value="Fung_rhodopsin"/>
    <property type="match status" value="1"/>
</dbReference>
<feature type="transmembrane region" description="Helical" evidence="7">
    <location>
        <begin position="61"/>
        <end position="84"/>
    </location>
</feature>
<keyword evidence="10" id="KW-1185">Reference proteome</keyword>
<feature type="transmembrane region" description="Helical" evidence="7">
    <location>
        <begin position="259"/>
        <end position="281"/>
    </location>
</feature>
<dbReference type="PANTHER" id="PTHR33048">
    <property type="entry name" value="PTH11-LIKE INTEGRAL MEMBRANE PROTEIN (AFU_ORTHOLOGUE AFUA_5G11245)"/>
    <property type="match status" value="1"/>
</dbReference>
<feature type="transmembrane region" description="Helical" evidence="7">
    <location>
        <begin position="29"/>
        <end position="49"/>
    </location>
</feature>
<evidence type="ECO:0000256" key="3">
    <source>
        <dbReference type="ARBA" id="ARBA00022989"/>
    </source>
</evidence>
<dbReference type="Proteomes" id="UP001197093">
    <property type="component" value="Unassembled WGS sequence"/>
</dbReference>
<accession>A0AAD4I3Z3</accession>
<dbReference type="InterPro" id="IPR052337">
    <property type="entry name" value="SAT4-like"/>
</dbReference>
<dbReference type="AlphaFoldDB" id="A0AAD4I3Z3"/>
<dbReference type="PANTHER" id="PTHR33048:SF42">
    <property type="entry name" value="INTEGRAL MEMBRANE PROTEIN"/>
    <property type="match status" value="1"/>
</dbReference>
<comment type="similarity">
    <text evidence="5">Belongs to the SAT4 family.</text>
</comment>
<reference evidence="9" key="1">
    <citation type="submission" date="2023-02" db="EMBL/GenBank/DDBJ databases">
        <authorList>
            <person name="Palmer J.M."/>
        </authorList>
    </citation>
    <scope>NUCLEOTIDE SEQUENCE</scope>
    <source>
        <strain evidence="9">FW57</strain>
    </source>
</reference>
<feature type="region of interest" description="Disordered" evidence="6">
    <location>
        <begin position="353"/>
        <end position="385"/>
    </location>
</feature>
<evidence type="ECO:0000256" key="7">
    <source>
        <dbReference type="SAM" id="Phobius"/>
    </source>
</evidence>
<dbReference type="InterPro" id="IPR049326">
    <property type="entry name" value="Rhodopsin_dom_fungi"/>
</dbReference>
<dbReference type="EMBL" id="JAHCVI010000001">
    <property type="protein sequence ID" value="KAG7294166.1"/>
    <property type="molecule type" value="Genomic_DNA"/>
</dbReference>
<sequence>MIGPHGSTRHSGRDTQTRGENLGPYLNRVIWSLAALSTLFVGLRVYCKLLRRRQLWWDDHILVASWVALVASVALQSVGVAHGLGRHFAELDAEAITAVSLYSICAGFGSILATCWSKTSFAISLLRISTGGMRAFIWFIIITVNLVLGSNGLVQWIQCWPIQKRWYYEMEGTCFPSQIVQNYNTFFAAYSGLMDIVLALLPWKIIWTVAINKREKLGALVLMSVGVIINGRAGVMAFLKIKTVYVIGNDNATTVDLFIFGTAEPATAIMAASIPVLRTLIRRKHHPKPARFIELGDNRLKVRSAAAAAVHSSSGGSVPTPIVRDDDEEEAWTPATPTLTTVTTKISHLEKVRVRGPGGGEGDEELGGCNRSTEGLTDGLGGKGR</sequence>
<keyword evidence="3 7" id="KW-1133">Transmembrane helix</keyword>
<evidence type="ECO:0000313" key="10">
    <source>
        <dbReference type="Proteomes" id="UP001197093"/>
    </source>
</evidence>
<comment type="caution">
    <text evidence="9">The sequence shown here is derived from an EMBL/GenBank/DDBJ whole genome shotgun (WGS) entry which is preliminary data.</text>
</comment>
<dbReference type="GO" id="GO:0016020">
    <property type="term" value="C:membrane"/>
    <property type="evidence" value="ECO:0007669"/>
    <property type="project" value="UniProtKB-SubCell"/>
</dbReference>
<keyword evidence="4 7" id="KW-0472">Membrane</keyword>
<evidence type="ECO:0000256" key="2">
    <source>
        <dbReference type="ARBA" id="ARBA00022692"/>
    </source>
</evidence>
<proteinExistence type="inferred from homology"/>
<feature type="transmembrane region" description="Helical" evidence="7">
    <location>
        <begin position="187"/>
        <end position="207"/>
    </location>
</feature>
<evidence type="ECO:0000256" key="5">
    <source>
        <dbReference type="ARBA" id="ARBA00038359"/>
    </source>
</evidence>
<protein>
    <recommendedName>
        <fullName evidence="8">Rhodopsin domain-containing protein</fullName>
    </recommendedName>
</protein>
<feature type="transmembrane region" description="Helical" evidence="7">
    <location>
        <begin position="219"/>
        <end position="239"/>
    </location>
</feature>
<comment type="subcellular location">
    <subcellularLocation>
        <location evidence="1">Membrane</location>
        <topology evidence="1">Multi-pass membrane protein</topology>
    </subcellularLocation>
</comment>